<keyword evidence="1" id="KW-0472">Membrane</keyword>
<proteinExistence type="predicted"/>
<sequence length="360" mass="40385">MERSEQEIIKIDFTAIVKRLLLKRKVLYKIIGIGSILGLVVAFSIPKTYQVKVTLSPESGKAGGNNMAAGMASMLGLGGLSAGIEQDALNVTLFPEIIKSSPFLLEIFNVRVKTLDDVRSESLIDYIDTQKSPWWNYIMRIPSLAISGVKSLLFETESQDSVQSSINPFHLTPKQEGKLNFLRGALKAEIDKKSEMTTIIVTFQDPLVAAIVADTAVAKLQEYITNYRIKKAKEDCEYLEKLCNERKQEYYDAQMRYAKFMDANRGMSLESVKIESERLQNATSITNQVYSQVETQLQVARAKVQEAKPVFAVVEPATVPLHASSPNKPLIFIAFIFLGFMVGVLWILWGEDLWHNIHKG</sequence>
<dbReference type="EMBL" id="AQHY01000008">
    <property type="protein sequence ID" value="EOA57702.1"/>
    <property type="molecule type" value="Genomic_DNA"/>
</dbReference>
<comment type="caution">
    <text evidence="2">The sequence shown here is derived from an EMBL/GenBank/DDBJ whole genome shotgun (WGS) entry which is preliminary data.</text>
</comment>
<dbReference type="GO" id="GO:0004713">
    <property type="term" value="F:protein tyrosine kinase activity"/>
    <property type="evidence" value="ECO:0007669"/>
    <property type="project" value="TreeGrafter"/>
</dbReference>
<dbReference type="PANTHER" id="PTHR32309:SF13">
    <property type="entry name" value="FERRIC ENTEROBACTIN TRANSPORT PROTEIN FEPE"/>
    <property type="match status" value="1"/>
</dbReference>
<dbReference type="InterPro" id="IPR050445">
    <property type="entry name" value="Bact_polysacc_biosynth/exp"/>
</dbReference>
<feature type="transmembrane region" description="Helical" evidence="1">
    <location>
        <begin position="330"/>
        <end position="349"/>
    </location>
</feature>
<keyword evidence="3" id="KW-1185">Reference proteome</keyword>
<evidence type="ECO:0000313" key="2">
    <source>
        <dbReference type="EMBL" id="EOA57702.1"/>
    </source>
</evidence>
<accession>U6RNT0</accession>
<dbReference type="HOGENOM" id="CLU_062217_1_0_10"/>
<gene>
    <name evidence="2" type="ORF">HMPREF1534_00765</name>
</gene>
<name>U6RNT0_9BACT</name>
<reference evidence="2 3" key="1">
    <citation type="submission" date="2013-04" db="EMBL/GenBank/DDBJ databases">
        <title>The Genome Sequence of Bacteroides massiliensis DSM 17679.</title>
        <authorList>
            <consortium name="The Broad Institute Genomics Platform"/>
            <person name="Earl A."/>
            <person name="Ward D."/>
            <person name="Feldgarden M."/>
            <person name="Gevers D."/>
            <person name="Martens E."/>
            <person name="Fenner L."/>
            <person name="Roux V."/>
            <person name="Mallet M.N."/>
            <person name="Raoult D."/>
            <person name="Walker B."/>
            <person name="Young S."/>
            <person name="Zeng Q."/>
            <person name="Gargeya S."/>
            <person name="Fitzgerald M."/>
            <person name="Haas B."/>
            <person name="Abouelleil A."/>
            <person name="Allen A.W."/>
            <person name="Alvarado L."/>
            <person name="Arachchi H.M."/>
            <person name="Berlin A.M."/>
            <person name="Chapman S.B."/>
            <person name="Gainer-Dewar J."/>
            <person name="Goldberg J."/>
            <person name="Griggs A."/>
            <person name="Gujja S."/>
            <person name="Hansen M."/>
            <person name="Howarth C."/>
            <person name="Imamovic A."/>
            <person name="Ireland A."/>
            <person name="Larimer J."/>
            <person name="McCowan C."/>
            <person name="Murphy C."/>
            <person name="Pearson M."/>
            <person name="Poon T.W."/>
            <person name="Priest M."/>
            <person name="Roberts A."/>
            <person name="Saif S."/>
            <person name="Shea T."/>
            <person name="Sisk P."/>
            <person name="Sykes S."/>
            <person name="Wortman J."/>
            <person name="Nusbaum C."/>
            <person name="Birren B."/>
        </authorList>
    </citation>
    <scope>NUCLEOTIDE SEQUENCE [LARGE SCALE GENOMIC DNA]</scope>
    <source>
        <strain evidence="3">B84634 / Timone 84634 / DSM 17679 / JCM 13223</strain>
    </source>
</reference>
<organism evidence="2 3">
    <name type="scientific">Phocaeicola massiliensis B84634 = Timone 84634 = DSM 17679 = JCM 13223</name>
    <dbReference type="NCBI Taxonomy" id="1121098"/>
    <lineage>
        <taxon>Bacteria</taxon>
        <taxon>Pseudomonadati</taxon>
        <taxon>Bacteroidota</taxon>
        <taxon>Bacteroidia</taxon>
        <taxon>Bacteroidales</taxon>
        <taxon>Bacteroidaceae</taxon>
        <taxon>Phocaeicola</taxon>
    </lineage>
</organism>
<evidence type="ECO:0008006" key="4">
    <source>
        <dbReference type="Google" id="ProtNLM"/>
    </source>
</evidence>
<dbReference type="PANTHER" id="PTHR32309">
    <property type="entry name" value="TYROSINE-PROTEIN KINASE"/>
    <property type="match status" value="1"/>
</dbReference>
<dbReference type="RefSeq" id="WP_005937312.1">
    <property type="nucleotide sequence ID" value="NZ_KB890335.1"/>
</dbReference>
<dbReference type="Proteomes" id="UP000017831">
    <property type="component" value="Unassembled WGS sequence"/>
</dbReference>
<dbReference type="OrthoDB" id="1522571at2"/>
<dbReference type="GO" id="GO:0005886">
    <property type="term" value="C:plasma membrane"/>
    <property type="evidence" value="ECO:0007669"/>
    <property type="project" value="TreeGrafter"/>
</dbReference>
<evidence type="ECO:0000313" key="3">
    <source>
        <dbReference type="Proteomes" id="UP000017831"/>
    </source>
</evidence>
<dbReference type="AlphaFoldDB" id="U6RNT0"/>
<keyword evidence="1" id="KW-1133">Transmembrane helix</keyword>
<feature type="transmembrane region" description="Helical" evidence="1">
    <location>
        <begin position="26"/>
        <end position="45"/>
    </location>
</feature>
<evidence type="ECO:0000256" key="1">
    <source>
        <dbReference type="SAM" id="Phobius"/>
    </source>
</evidence>
<protein>
    <recommendedName>
        <fullName evidence="4">Polysaccharide chain length determinant N-terminal domain-containing protein</fullName>
    </recommendedName>
</protein>
<dbReference type="PATRIC" id="fig|1121098.3.peg.781"/>
<dbReference type="GeneID" id="60063191"/>
<dbReference type="eggNOG" id="COG3206">
    <property type="taxonomic scope" value="Bacteria"/>
</dbReference>
<dbReference type="STRING" id="1121098.HMPREF1534_00765"/>
<keyword evidence="1" id="KW-0812">Transmembrane</keyword>